<sequence length="66" mass="7578">WTISLKHSKQLTLKPLSDTKWESRIDAIKPLMYQIGQIYDALLRIYENKDIDSSISDEATGLLAQI</sequence>
<dbReference type="OrthoDB" id="10063284at2759"/>
<evidence type="ECO:0000313" key="1">
    <source>
        <dbReference type="EMBL" id="GBM95727.1"/>
    </source>
</evidence>
<feature type="non-terminal residue" evidence="1">
    <location>
        <position position="1"/>
    </location>
</feature>
<evidence type="ECO:0000313" key="2">
    <source>
        <dbReference type="Proteomes" id="UP000499080"/>
    </source>
</evidence>
<gene>
    <name evidence="1" type="ORF">AVEN_56740_1</name>
</gene>
<comment type="caution">
    <text evidence="1">The sequence shown here is derived from an EMBL/GenBank/DDBJ whole genome shotgun (WGS) entry which is preliminary data.</text>
</comment>
<dbReference type="Proteomes" id="UP000499080">
    <property type="component" value="Unassembled WGS sequence"/>
</dbReference>
<name>A0A4Y2K0R7_ARAVE</name>
<dbReference type="AlphaFoldDB" id="A0A4Y2K0R7"/>
<organism evidence="1 2">
    <name type="scientific">Araneus ventricosus</name>
    <name type="common">Orbweaver spider</name>
    <name type="synonym">Epeira ventricosa</name>
    <dbReference type="NCBI Taxonomy" id="182803"/>
    <lineage>
        <taxon>Eukaryota</taxon>
        <taxon>Metazoa</taxon>
        <taxon>Ecdysozoa</taxon>
        <taxon>Arthropoda</taxon>
        <taxon>Chelicerata</taxon>
        <taxon>Arachnida</taxon>
        <taxon>Araneae</taxon>
        <taxon>Araneomorphae</taxon>
        <taxon>Entelegynae</taxon>
        <taxon>Araneoidea</taxon>
        <taxon>Araneidae</taxon>
        <taxon>Araneus</taxon>
    </lineage>
</organism>
<accession>A0A4Y2K0R7</accession>
<protein>
    <submittedName>
        <fullName evidence="1">Uncharacterized protein</fullName>
    </submittedName>
</protein>
<dbReference type="EMBL" id="BGPR01112654">
    <property type="protein sequence ID" value="GBM95727.1"/>
    <property type="molecule type" value="Genomic_DNA"/>
</dbReference>
<reference evidence="1 2" key="1">
    <citation type="journal article" date="2019" name="Sci. Rep.">
        <title>Orb-weaving spider Araneus ventricosus genome elucidates the spidroin gene catalogue.</title>
        <authorList>
            <person name="Kono N."/>
            <person name="Nakamura H."/>
            <person name="Ohtoshi R."/>
            <person name="Moran D.A.P."/>
            <person name="Shinohara A."/>
            <person name="Yoshida Y."/>
            <person name="Fujiwara M."/>
            <person name="Mori M."/>
            <person name="Tomita M."/>
            <person name="Arakawa K."/>
        </authorList>
    </citation>
    <scope>NUCLEOTIDE SEQUENCE [LARGE SCALE GENOMIC DNA]</scope>
</reference>
<keyword evidence="2" id="KW-1185">Reference proteome</keyword>
<proteinExistence type="predicted"/>